<sequence>MPEVDLLEAASRIRAAPSLLQLSIFSQNCDLPRNFLSDGAPLLSEAILDSCGLACDSPLLHSLTSLELLGGVDRSVMEARLPDALRNMPLLETLAVDQVYCDAPAEPIVVPLPKLRRLQLQATHPLAITIFDYITFPASTFVMIEIYGQSFPADTPFEDFGTFWRGIARILSPEFHSDSQRIVKTLAVDGDNGYRGLSFTLRAWHDNLPFDSILDQSPLSSPDLTINVGWSNHHRTPDNFGDPEFFEMVFLAAFGALHLPALETLHLGAFPKSIGIEIQVILMPHLWTCPLRTLILHVERCALYLPELLVLQQDNSSLSVPSLETLVFTHCNWDHELARELLSSLRARAMRGSKLQKIVMRACTNNVEVDLRSFQDVAKEVDWDSANTESIRYARH</sequence>
<protein>
    <submittedName>
        <fullName evidence="1">Uncharacterized protein</fullName>
    </submittedName>
</protein>
<organism evidence="1 2">
    <name type="scientific">Paramarasmius palmivorus</name>
    <dbReference type="NCBI Taxonomy" id="297713"/>
    <lineage>
        <taxon>Eukaryota</taxon>
        <taxon>Fungi</taxon>
        <taxon>Dikarya</taxon>
        <taxon>Basidiomycota</taxon>
        <taxon>Agaricomycotina</taxon>
        <taxon>Agaricomycetes</taxon>
        <taxon>Agaricomycetidae</taxon>
        <taxon>Agaricales</taxon>
        <taxon>Marasmiineae</taxon>
        <taxon>Marasmiaceae</taxon>
        <taxon>Paramarasmius</taxon>
    </lineage>
</organism>
<gene>
    <name evidence="1" type="ORF">VNI00_004595</name>
</gene>
<reference evidence="1 2" key="1">
    <citation type="submission" date="2024-01" db="EMBL/GenBank/DDBJ databases">
        <title>A draft genome for a cacao thread blight-causing isolate of Paramarasmius palmivorus.</title>
        <authorList>
            <person name="Baruah I.K."/>
            <person name="Bukari Y."/>
            <person name="Amoako-Attah I."/>
            <person name="Meinhardt L.W."/>
            <person name="Bailey B.A."/>
            <person name="Cohen S.P."/>
        </authorList>
    </citation>
    <scope>NUCLEOTIDE SEQUENCE [LARGE SCALE GENOMIC DNA]</scope>
    <source>
        <strain evidence="1 2">GH-12</strain>
    </source>
</reference>
<accession>A0AAW0DFG2</accession>
<dbReference type="AlphaFoldDB" id="A0AAW0DFG2"/>
<comment type="caution">
    <text evidence="1">The sequence shown here is derived from an EMBL/GenBank/DDBJ whole genome shotgun (WGS) entry which is preliminary data.</text>
</comment>
<proteinExistence type="predicted"/>
<name>A0AAW0DFG2_9AGAR</name>
<dbReference type="EMBL" id="JAYKXP010000012">
    <property type="protein sequence ID" value="KAK7051616.1"/>
    <property type="molecule type" value="Genomic_DNA"/>
</dbReference>
<evidence type="ECO:0000313" key="2">
    <source>
        <dbReference type="Proteomes" id="UP001383192"/>
    </source>
</evidence>
<dbReference type="Proteomes" id="UP001383192">
    <property type="component" value="Unassembled WGS sequence"/>
</dbReference>
<evidence type="ECO:0000313" key="1">
    <source>
        <dbReference type="EMBL" id="KAK7051616.1"/>
    </source>
</evidence>
<dbReference type="SUPFAM" id="SSF52047">
    <property type="entry name" value="RNI-like"/>
    <property type="match status" value="1"/>
</dbReference>
<keyword evidence="2" id="KW-1185">Reference proteome</keyword>